<feature type="compositionally biased region" description="Acidic residues" evidence="1">
    <location>
        <begin position="546"/>
        <end position="555"/>
    </location>
</feature>
<dbReference type="InterPro" id="IPR050135">
    <property type="entry name" value="dGTPase-like"/>
</dbReference>
<name>A0A0C9Y2T1_9AGAR</name>
<proteinExistence type="predicted"/>
<dbReference type="GO" id="GO:0005634">
    <property type="term" value="C:nucleus"/>
    <property type="evidence" value="ECO:0007669"/>
    <property type="project" value="TreeGrafter"/>
</dbReference>
<dbReference type="GO" id="GO:0006203">
    <property type="term" value="P:dGTP catabolic process"/>
    <property type="evidence" value="ECO:0007669"/>
    <property type="project" value="TreeGrafter"/>
</dbReference>
<dbReference type="Gene3D" id="3.30.70.2760">
    <property type="match status" value="1"/>
</dbReference>
<sequence length="555" mass="62981">MSFPTDEDDFDLPSPSGPSVALRNIKDPIHDYIPIHPKLARFIDNKVFQRLRNVKQLGTTSYVWPGATHTRFEHSLGVAYLGRLFVTHLQRSQPELGLTPRDIECVEIAGLCHDLGHGPWSHVWDGMFMPIAKAGSTWTHEQGSEMMFDYMLKKYEIDIPKKDIQFIKALIAGDSTQCSPDEKPFLFDIIANKRNGLDVDKFDYILRDSYMIGEPTSLPHLRMIITSARVCDSQICYNIKDANNIYEICRKRFSLHKMVYNHKSAKAIEYMIVDGLLAAEKHLHITDKVLEPEEYVHLTDNVMPFIQSSKDPELAESQAIFDRIPLRNLYSYVDEKVIDWPMRDVFRRCITAPAIVAAALAHPLRHSALTPGDEEHLEVKDVIVDFSTMHYGMKERNPLDFVKFYSKRSPNEVRQANRGDYSNLMPQYFSEDLLRIYTKNSKWVYLVQLGYRALLEAMPSQVNVDDTSAAALAPVALSTPPESVAPSTPRASLHSRTTSLSNLSFGGGSGTPFANNSFTTVPPNYAPSSPSRAGLKRKKRKREREGEGEEREERG</sequence>
<dbReference type="STRING" id="1095629.A0A0C9Y2T1"/>
<evidence type="ECO:0000313" key="4">
    <source>
        <dbReference type="Proteomes" id="UP000054477"/>
    </source>
</evidence>
<dbReference type="InterPro" id="IPR006674">
    <property type="entry name" value="HD_domain"/>
</dbReference>
<keyword evidence="4" id="KW-1185">Reference proteome</keyword>
<organism evidence="3 4">
    <name type="scientific">Laccaria amethystina LaAM-08-1</name>
    <dbReference type="NCBI Taxonomy" id="1095629"/>
    <lineage>
        <taxon>Eukaryota</taxon>
        <taxon>Fungi</taxon>
        <taxon>Dikarya</taxon>
        <taxon>Basidiomycota</taxon>
        <taxon>Agaricomycotina</taxon>
        <taxon>Agaricomycetes</taxon>
        <taxon>Agaricomycetidae</taxon>
        <taxon>Agaricales</taxon>
        <taxon>Agaricineae</taxon>
        <taxon>Hydnangiaceae</taxon>
        <taxon>Laccaria</taxon>
    </lineage>
</organism>
<dbReference type="OrthoDB" id="9991235at2759"/>
<dbReference type="Gene3D" id="1.10.3210.10">
    <property type="entry name" value="Hypothetical protein af1432"/>
    <property type="match status" value="1"/>
</dbReference>
<evidence type="ECO:0000259" key="2">
    <source>
        <dbReference type="SMART" id="SM00471"/>
    </source>
</evidence>
<gene>
    <name evidence="3" type="ORF">K443DRAFT_421593</name>
</gene>
<dbReference type="Pfam" id="PF01966">
    <property type="entry name" value="HD"/>
    <property type="match status" value="1"/>
</dbReference>
<dbReference type="PANTHER" id="PTHR11373:SF4">
    <property type="entry name" value="DEOXYNUCLEOSIDE TRIPHOSPHATE TRIPHOSPHOHYDROLASE SAMHD1"/>
    <property type="match status" value="1"/>
</dbReference>
<dbReference type="AlphaFoldDB" id="A0A0C9Y2T1"/>
<reference evidence="3 4" key="1">
    <citation type="submission" date="2014-04" db="EMBL/GenBank/DDBJ databases">
        <authorList>
            <consortium name="DOE Joint Genome Institute"/>
            <person name="Kuo A."/>
            <person name="Kohler A."/>
            <person name="Nagy L.G."/>
            <person name="Floudas D."/>
            <person name="Copeland A."/>
            <person name="Barry K.W."/>
            <person name="Cichocki N."/>
            <person name="Veneault-Fourrey C."/>
            <person name="LaButti K."/>
            <person name="Lindquist E.A."/>
            <person name="Lipzen A."/>
            <person name="Lundell T."/>
            <person name="Morin E."/>
            <person name="Murat C."/>
            <person name="Sun H."/>
            <person name="Tunlid A."/>
            <person name="Henrissat B."/>
            <person name="Grigoriev I.V."/>
            <person name="Hibbett D.S."/>
            <person name="Martin F."/>
            <person name="Nordberg H.P."/>
            <person name="Cantor M.N."/>
            <person name="Hua S.X."/>
        </authorList>
    </citation>
    <scope>NUCLEOTIDE SEQUENCE [LARGE SCALE GENOMIC DNA]</scope>
    <source>
        <strain evidence="3 4">LaAM-08-1</strain>
    </source>
</reference>
<feature type="compositionally biased region" description="Polar residues" evidence="1">
    <location>
        <begin position="485"/>
        <end position="496"/>
    </location>
</feature>
<dbReference type="SMART" id="SM00471">
    <property type="entry name" value="HDc"/>
    <property type="match status" value="1"/>
</dbReference>
<dbReference type="GO" id="GO:0008832">
    <property type="term" value="F:dGTPase activity"/>
    <property type="evidence" value="ECO:0007669"/>
    <property type="project" value="TreeGrafter"/>
</dbReference>
<accession>A0A0C9Y2T1</accession>
<dbReference type="InterPro" id="IPR003607">
    <property type="entry name" value="HD/PDEase_dom"/>
</dbReference>
<evidence type="ECO:0000313" key="3">
    <source>
        <dbReference type="EMBL" id="KIK04397.1"/>
    </source>
</evidence>
<protein>
    <recommendedName>
        <fullName evidence="2">HD/PDEase domain-containing protein</fullName>
    </recommendedName>
</protein>
<reference evidence="4" key="2">
    <citation type="submission" date="2015-01" db="EMBL/GenBank/DDBJ databases">
        <title>Evolutionary Origins and Diversification of the Mycorrhizal Mutualists.</title>
        <authorList>
            <consortium name="DOE Joint Genome Institute"/>
            <consortium name="Mycorrhizal Genomics Consortium"/>
            <person name="Kohler A."/>
            <person name="Kuo A."/>
            <person name="Nagy L.G."/>
            <person name="Floudas D."/>
            <person name="Copeland A."/>
            <person name="Barry K.W."/>
            <person name="Cichocki N."/>
            <person name="Veneault-Fourrey C."/>
            <person name="LaButti K."/>
            <person name="Lindquist E.A."/>
            <person name="Lipzen A."/>
            <person name="Lundell T."/>
            <person name="Morin E."/>
            <person name="Murat C."/>
            <person name="Riley R."/>
            <person name="Ohm R."/>
            <person name="Sun H."/>
            <person name="Tunlid A."/>
            <person name="Henrissat B."/>
            <person name="Grigoriev I.V."/>
            <person name="Hibbett D.S."/>
            <person name="Martin F."/>
        </authorList>
    </citation>
    <scope>NUCLEOTIDE SEQUENCE [LARGE SCALE GENOMIC DNA]</scope>
    <source>
        <strain evidence="4">LaAM-08-1</strain>
    </source>
</reference>
<dbReference type="SUPFAM" id="SSF109604">
    <property type="entry name" value="HD-domain/PDEase-like"/>
    <property type="match status" value="1"/>
</dbReference>
<feature type="compositionally biased region" description="Polar residues" evidence="1">
    <location>
        <begin position="512"/>
        <end position="531"/>
    </location>
</feature>
<evidence type="ECO:0000256" key="1">
    <source>
        <dbReference type="SAM" id="MobiDB-lite"/>
    </source>
</evidence>
<feature type="region of interest" description="Disordered" evidence="1">
    <location>
        <begin position="479"/>
        <end position="555"/>
    </location>
</feature>
<dbReference type="EMBL" id="KN838570">
    <property type="protein sequence ID" value="KIK04397.1"/>
    <property type="molecule type" value="Genomic_DNA"/>
</dbReference>
<dbReference type="HOGENOM" id="CLU_026821_1_3_1"/>
<feature type="domain" description="HD/PDEase" evidence="2">
    <location>
        <begin position="67"/>
        <end position="214"/>
    </location>
</feature>
<dbReference type="Proteomes" id="UP000054477">
    <property type="component" value="Unassembled WGS sequence"/>
</dbReference>
<dbReference type="CDD" id="cd00077">
    <property type="entry name" value="HDc"/>
    <property type="match status" value="1"/>
</dbReference>
<dbReference type="PANTHER" id="PTHR11373">
    <property type="entry name" value="DEOXYNUCLEOSIDE TRIPHOSPHATE TRIPHOSPHOHYDROLASE"/>
    <property type="match status" value="1"/>
</dbReference>